<name>A0A9Q1EX87_SYNKA</name>
<dbReference type="EMBL" id="JAINUF010000011">
    <property type="protein sequence ID" value="KAJ8346787.1"/>
    <property type="molecule type" value="Genomic_DNA"/>
</dbReference>
<proteinExistence type="predicted"/>
<sequence>MLSNKTRMQSRQTRPPLVPHELPRLLPLWRQNAGLQPGGALGVSCGLGVRAARRGDRDTVGGEMPPLSHRVSNQIPRPWRLLSASLETWIRGPESPQGFPPAAPQRSSDLLRRGRRHALVSGSSLLLMPEAIRHTWAMWGIQLSVMHVLPGARTRVTDTVYYCYIQPARLQFGI</sequence>
<comment type="caution">
    <text evidence="1">The sequence shown here is derived from an EMBL/GenBank/DDBJ whole genome shotgun (WGS) entry which is preliminary data.</text>
</comment>
<organism evidence="1 2">
    <name type="scientific">Synaphobranchus kaupii</name>
    <name type="common">Kaup's arrowtooth eel</name>
    <dbReference type="NCBI Taxonomy" id="118154"/>
    <lineage>
        <taxon>Eukaryota</taxon>
        <taxon>Metazoa</taxon>
        <taxon>Chordata</taxon>
        <taxon>Craniata</taxon>
        <taxon>Vertebrata</taxon>
        <taxon>Euteleostomi</taxon>
        <taxon>Actinopterygii</taxon>
        <taxon>Neopterygii</taxon>
        <taxon>Teleostei</taxon>
        <taxon>Anguilliformes</taxon>
        <taxon>Synaphobranchidae</taxon>
        <taxon>Synaphobranchus</taxon>
    </lineage>
</organism>
<accession>A0A9Q1EX87</accession>
<protein>
    <submittedName>
        <fullName evidence="1">Uncharacterized protein</fullName>
    </submittedName>
</protein>
<keyword evidence="2" id="KW-1185">Reference proteome</keyword>
<dbReference type="AlphaFoldDB" id="A0A9Q1EX87"/>
<reference evidence="1" key="1">
    <citation type="journal article" date="2023" name="Science">
        <title>Genome structures resolve the early diversification of teleost fishes.</title>
        <authorList>
            <person name="Parey E."/>
            <person name="Louis A."/>
            <person name="Montfort J."/>
            <person name="Bouchez O."/>
            <person name="Roques C."/>
            <person name="Iampietro C."/>
            <person name="Lluch J."/>
            <person name="Castinel A."/>
            <person name="Donnadieu C."/>
            <person name="Desvignes T."/>
            <person name="Floi Bucao C."/>
            <person name="Jouanno E."/>
            <person name="Wen M."/>
            <person name="Mejri S."/>
            <person name="Dirks R."/>
            <person name="Jansen H."/>
            <person name="Henkel C."/>
            <person name="Chen W.J."/>
            <person name="Zahm M."/>
            <person name="Cabau C."/>
            <person name="Klopp C."/>
            <person name="Thompson A.W."/>
            <person name="Robinson-Rechavi M."/>
            <person name="Braasch I."/>
            <person name="Lecointre G."/>
            <person name="Bobe J."/>
            <person name="Postlethwait J.H."/>
            <person name="Berthelot C."/>
            <person name="Roest Crollius H."/>
            <person name="Guiguen Y."/>
        </authorList>
    </citation>
    <scope>NUCLEOTIDE SEQUENCE</scope>
    <source>
        <strain evidence="1">WJC10195</strain>
    </source>
</reference>
<gene>
    <name evidence="1" type="ORF">SKAU_G00281880</name>
</gene>
<evidence type="ECO:0000313" key="2">
    <source>
        <dbReference type="Proteomes" id="UP001152622"/>
    </source>
</evidence>
<evidence type="ECO:0000313" key="1">
    <source>
        <dbReference type="EMBL" id="KAJ8346787.1"/>
    </source>
</evidence>
<dbReference type="Proteomes" id="UP001152622">
    <property type="component" value="Chromosome 11"/>
</dbReference>